<dbReference type="PANTHER" id="PTHR30146:SF148">
    <property type="entry name" value="HTH-TYPE TRANSCRIPTIONAL REPRESSOR PURR-RELATED"/>
    <property type="match status" value="1"/>
</dbReference>
<dbReference type="SMART" id="SM00354">
    <property type="entry name" value="HTH_LACI"/>
    <property type="match status" value="1"/>
</dbReference>
<organism evidence="6 7">
    <name type="scientific">Termitidicoccus mucosus</name>
    <dbReference type="NCBI Taxonomy" id="1184151"/>
    <lineage>
        <taxon>Bacteria</taxon>
        <taxon>Pseudomonadati</taxon>
        <taxon>Verrucomicrobiota</taxon>
        <taxon>Opitutia</taxon>
        <taxon>Opitutales</taxon>
        <taxon>Opitutaceae</taxon>
        <taxon>Termitidicoccus</taxon>
    </lineage>
</organism>
<dbReference type="Gene3D" id="3.40.50.2300">
    <property type="match status" value="2"/>
</dbReference>
<dbReference type="GO" id="GO:0000976">
    <property type="term" value="F:transcription cis-regulatory region binding"/>
    <property type="evidence" value="ECO:0007669"/>
    <property type="project" value="TreeGrafter"/>
</dbReference>
<dbReference type="Pfam" id="PF00356">
    <property type="entry name" value="LacI"/>
    <property type="match status" value="1"/>
</dbReference>
<evidence type="ECO:0000259" key="5">
    <source>
        <dbReference type="PROSITE" id="PS50932"/>
    </source>
</evidence>
<evidence type="ECO:0000313" key="6">
    <source>
        <dbReference type="EMBL" id="OAM90584.1"/>
    </source>
</evidence>
<keyword evidence="2" id="KW-0805">Transcription regulation</keyword>
<comment type="caution">
    <text evidence="6">The sequence shown here is derived from an EMBL/GenBank/DDBJ whole genome shotgun (WGS) entry which is preliminary data.</text>
</comment>
<keyword evidence="4" id="KW-0804">Transcription</keyword>
<evidence type="ECO:0000256" key="3">
    <source>
        <dbReference type="ARBA" id="ARBA00023125"/>
    </source>
</evidence>
<dbReference type="SUPFAM" id="SSF47413">
    <property type="entry name" value="lambda repressor-like DNA-binding domains"/>
    <property type="match status" value="1"/>
</dbReference>
<feature type="domain" description="HTH lacI-type" evidence="5">
    <location>
        <begin position="12"/>
        <end position="66"/>
    </location>
</feature>
<reference evidence="6 7" key="1">
    <citation type="submission" date="2016-01" db="EMBL/GenBank/DDBJ databases">
        <title>High potential of lignocellulose degradation of a new Verrucomicrobia species.</title>
        <authorList>
            <person name="Wang Y."/>
            <person name="Shi Y."/>
            <person name="Qiu Z."/>
            <person name="Liu S."/>
            <person name="Yang H."/>
        </authorList>
    </citation>
    <scope>NUCLEOTIDE SEQUENCE [LARGE SCALE GENOMIC DNA]</scope>
    <source>
        <strain evidence="6 7">TSB47</strain>
    </source>
</reference>
<dbReference type="Gene3D" id="1.10.260.40">
    <property type="entry name" value="lambda repressor-like DNA-binding domains"/>
    <property type="match status" value="1"/>
</dbReference>
<keyword evidence="7" id="KW-1185">Reference proteome</keyword>
<dbReference type="PANTHER" id="PTHR30146">
    <property type="entry name" value="LACI-RELATED TRANSCRIPTIONAL REPRESSOR"/>
    <property type="match status" value="1"/>
</dbReference>
<dbReference type="PROSITE" id="PS50932">
    <property type="entry name" value="HTH_LACI_2"/>
    <property type="match status" value="1"/>
</dbReference>
<keyword evidence="3" id="KW-0238">DNA-binding</keyword>
<dbReference type="Pfam" id="PF13377">
    <property type="entry name" value="Peripla_BP_3"/>
    <property type="match status" value="1"/>
</dbReference>
<dbReference type="STRING" id="1184151.AW736_07270"/>
<dbReference type="Proteomes" id="UP000078486">
    <property type="component" value="Unassembled WGS sequence"/>
</dbReference>
<proteinExistence type="predicted"/>
<dbReference type="InterPro" id="IPR046335">
    <property type="entry name" value="LacI/GalR-like_sensor"/>
</dbReference>
<gene>
    <name evidence="6" type="ORF">AW736_07270</name>
</gene>
<evidence type="ECO:0000256" key="2">
    <source>
        <dbReference type="ARBA" id="ARBA00023015"/>
    </source>
</evidence>
<accession>A0A178IL46</accession>
<sequence>MRTVNNSPARRPTLKEIALKVGLTPAAVSLALRGDPSIPRATGERVMKAAAELGYTPDPELGRLMSYLRRHREARIVSALGLLSLHRDPSLWAKNSFLRRLHENMVKRAGELGFLTEDFFLNDPKISATRMRDIMVARGIKGLVIVCGPAPVDSIGLDLAPFASVTIGYGVGLPLHRVCQHQYEEMFQLLARLRGLGYKRPGLVIETETDRRTRFHYTSAYSIAGRARGKKAVPALLGTEITRDVFSKWVRRHAPDAVIAHGSAAAHVYSGWLARMGKKTPGDIGLAALDVDTFASERCSGIVQDYEQVAAAAVELAASQVRAGEKGIPATPKVLMIEGRWQDGGTTRRQRQGSRAPIS</sequence>
<dbReference type="InterPro" id="IPR010982">
    <property type="entry name" value="Lambda_DNA-bd_dom_sf"/>
</dbReference>
<evidence type="ECO:0000313" key="7">
    <source>
        <dbReference type="Proteomes" id="UP000078486"/>
    </source>
</evidence>
<evidence type="ECO:0000256" key="1">
    <source>
        <dbReference type="ARBA" id="ARBA00022491"/>
    </source>
</evidence>
<dbReference type="InterPro" id="IPR000843">
    <property type="entry name" value="HTH_LacI"/>
</dbReference>
<keyword evidence="1" id="KW-0678">Repressor</keyword>
<dbReference type="OrthoDB" id="184082at2"/>
<dbReference type="CDD" id="cd01392">
    <property type="entry name" value="HTH_LacI"/>
    <property type="match status" value="1"/>
</dbReference>
<dbReference type="InterPro" id="IPR028082">
    <property type="entry name" value="Peripla_BP_I"/>
</dbReference>
<protein>
    <recommendedName>
        <fullName evidence="5">HTH lacI-type domain-containing protein</fullName>
    </recommendedName>
</protein>
<dbReference type="EMBL" id="LRRQ01000054">
    <property type="protein sequence ID" value="OAM90584.1"/>
    <property type="molecule type" value="Genomic_DNA"/>
</dbReference>
<dbReference type="GO" id="GO:0003700">
    <property type="term" value="F:DNA-binding transcription factor activity"/>
    <property type="evidence" value="ECO:0007669"/>
    <property type="project" value="TreeGrafter"/>
</dbReference>
<dbReference type="SUPFAM" id="SSF53822">
    <property type="entry name" value="Periplasmic binding protein-like I"/>
    <property type="match status" value="1"/>
</dbReference>
<name>A0A178IL46_9BACT</name>
<dbReference type="AlphaFoldDB" id="A0A178IL46"/>
<evidence type="ECO:0000256" key="4">
    <source>
        <dbReference type="ARBA" id="ARBA00023163"/>
    </source>
</evidence>